<keyword evidence="2" id="KW-1185">Reference proteome</keyword>
<dbReference type="RefSeq" id="WP_310472498.1">
    <property type="nucleotide sequence ID" value="NZ_CP136522.1"/>
</dbReference>
<protein>
    <submittedName>
        <fullName evidence="1">Uncharacterized protein</fullName>
    </submittedName>
</protein>
<dbReference type="EMBL" id="CP136522">
    <property type="protein sequence ID" value="WOT04860.1"/>
    <property type="molecule type" value="Genomic_DNA"/>
</dbReference>
<organism evidence="1 2">
    <name type="scientific">Shewanella youngdeokensis</name>
    <dbReference type="NCBI Taxonomy" id="2999068"/>
    <lineage>
        <taxon>Bacteria</taxon>
        <taxon>Pseudomonadati</taxon>
        <taxon>Pseudomonadota</taxon>
        <taxon>Gammaproteobacteria</taxon>
        <taxon>Alteromonadales</taxon>
        <taxon>Shewanellaceae</taxon>
        <taxon>Shewanella</taxon>
    </lineage>
</organism>
<proteinExistence type="predicted"/>
<gene>
    <name evidence="1" type="ORF">RGE70_16325</name>
</gene>
<sequence length="148" mass="16066">MIRNEIINYSRTSLENIATISGATTPLAKDMNASIRLVINQLIDKQSIIASVNDDAISHTLEGSSNLRLLSKTTNTLTDNIFAQHCLPIKSIAVADLIPRFFGKNSHTFSATNESITTDTIEAVMTNSVMPSLAWASANQSTNNEITL</sequence>
<evidence type="ECO:0000313" key="1">
    <source>
        <dbReference type="EMBL" id="WOT04860.1"/>
    </source>
</evidence>
<dbReference type="Proteomes" id="UP001529491">
    <property type="component" value="Chromosome"/>
</dbReference>
<reference evidence="1 2" key="1">
    <citation type="submission" date="2023-10" db="EMBL/GenBank/DDBJ databases">
        <title>Complete genome sequence of Shewanella sp. DAU334.</title>
        <authorList>
            <person name="Lee Y.-S."/>
            <person name="Jeong H.-R."/>
            <person name="Hwang E.-J."/>
            <person name="Choi Y.-L."/>
            <person name="Kim G.-D."/>
        </authorList>
    </citation>
    <scope>NUCLEOTIDE SEQUENCE [LARGE SCALE GENOMIC DNA]</scope>
    <source>
        <strain evidence="1 2">DAU334</strain>
    </source>
</reference>
<name>A0ABZ0JX24_9GAMM</name>
<accession>A0ABZ0JX24</accession>
<evidence type="ECO:0000313" key="2">
    <source>
        <dbReference type="Proteomes" id="UP001529491"/>
    </source>
</evidence>